<gene>
    <name evidence="2" type="primary">RvY_11311-1</name>
    <name evidence="2" type="synonym">RvY_11311.1</name>
    <name evidence="2" type="ORF">RvY_11311</name>
</gene>
<protein>
    <submittedName>
        <fullName evidence="2">Uncharacterized protein</fullName>
    </submittedName>
</protein>
<feature type="compositionally biased region" description="Basic and acidic residues" evidence="1">
    <location>
        <begin position="77"/>
        <end position="92"/>
    </location>
</feature>
<evidence type="ECO:0000313" key="2">
    <source>
        <dbReference type="EMBL" id="GAV00468.1"/>
    </source>
</evidence>
<feature type="region of interest" description="Disordered" evidence="1">
    <location>
        <begin position="62"/>
        <end position="98"/>
    </location>
</feature>
<comment type="caution">
    <text evidence="2">The sequence shown here is derived from an EMBL/GenBank/DDBJ whole genome shotgun (WGS) entry which is preliminary data.</text>
</comment>
<organism evidence="2 3">
    <name type="scientific">Ramazzottius varieornatus</name>
    <name type="common">Water bear</name>
    <name type="synonym">Tardigrade</name>
    <dbReference type="NCBI Taxonomy" id="947166"/>
    <lineage>
        <taxon>Eukaryota</taxon>
        <taxon>Metazoa</taxon>
        <taxon>Ecdysozoa</taxon>
        <taxon>Tardigrada</taxon>
        <taxon>Eutardigrada</taxon>
        <taxon>Parachela</taxon>
        <taxon>Hypsibioidea</taxon>
        <taxon>Ramazzottiidae</taxon>
        <taxon>Ramazzottius</taxon>
    </lineage>
</organism>
<reference evidence="2 3" key="1">
    <citation type="journal article" date="2016" name="Nat. Commun.">
        <title>Extremotolerant tardigrade genome and improved radiotolerance of human cultured cells by tardigrade-unique protein.</title>
        <authorList>
            <person name="Hashimoto T."/>
            <person name="Horikawa D.D."/>
            <person name="Saito Y."/>
            <person name="Kuwahara H."/>
            <person name="Kozuka-Hata H."/>
            <person name="Shin-I T."/>
            <person name="Minakuchi Y."/>
            <person name="Ohishi K."/>
            <person name="Motoyama A."/>
            <person name="Aizu T."/>
            <person name="Enomoto A."/>
            <person name="Kondo K."/>
            <person name="Tanaka S."/>
            <person name="Hara Y."/>
            <person name="Koshikawa S."/>
            <person name="Sagara H."/>
            <person name="Miura T."/>
            <person name="Yokobori S."/>
            <person name="Miyagawa K."/>
            <person name="Suzuki Y."/>
            <person name="Kubo T."/>
            <person name="Oyama M."/>
            <person name="Kohara Y."/>
            <person name="Fujiyama A."/>
            <person name="Arakawa K."/>
            <person name="Katayama T."/>
            <person name="Toyoda A."/>
            <person name="Kunieda T."/>
        </authorList>
    </citation>
    <scope>NUCLEOTIDE SEQUENCE [LARGE SCALE GENOMIC DNA]</scope>
    <source>
        <strain evidence="2 3">YOKOZUNA-1</strain>
    </source>
</reference>
<sequence>MSTIEAGSAADAAEKRKISKYRDIGSQFLFCPGGLETLGPWEPCATEQKRCRNWPAEEEKADLKEDKLLPKKRKSTHRTEAVESSVEEHNDVDPGYPETIEGAYGMVNLKELGERMFEKEKARSKAVNLGMEILFSQEEILNGACKGRGGGNREFTVWDPQKLSALYGLFCEWSQRKGLSQPSEKNFHQICINNKTNKRKSLQLTEH</sequence>
<evidence type="ECO:0000256" key="1">
    <source>
        <dbReference type="SAM" id="MobiDB-lite"/>
    </source>
</evidence>
<keyword evidence="3" id="KW-1185">Reference proteome</keyword>
<dbReference type="Proteomes" id="UP000186922">
    <property type="component" value="Unassembled WGS sequence"/>
</dbReference>
<name>A0A1D1VL53_RAMVA</name>
<dbReference type="AlphaFoldDB" id="A0A1D1VL53"/>
<proteinExistence type="predicted"/>
<dbReference type="EMBL" id="BDGG01000006">
    <property type="protein sequence ID" value="GAV00468.1"/>
    <property type="molecule type" value="Genomic_DNA"/>
</dbReference>
<accession>A0A1D1VL53</accession>
<evidence type="ECO:0000313" key="3">
    <source>
        <dbReference type="Proteomes" id="UP000186922"/>
    </source>
</evidence>